<dbReference type="SUPFAM" id="SSF51735">
    <property type="entry name" value="NAD(P)-binding Rossmann-fold domains"/>
    <property type="match status" value="1"/>
</dbReference>
<dbReference type="PANTHER" id="PTHR43574">
    <property type="entry name" value="EPIMERASE-RELATED"/>
    <property type="match status" value="1"/>
</dbReference>
<dbReference type="OrthoDB" id="5824at2759"/>
<dbReference type="Proteomes" id="UP000283530">
    <property type="component" value="Unassembled WGS sequence"/>
</dbReference>
<gene>
    <name evidence="5" type="ORF">CKAN_02336300</name>
</gene>
<proteinExistence type="inferred from homology"/>
<protein>
    <submittedName>
        <fullName evidence="5">NAD-dependent epimerase/dehydratase</fullName>
    </submittedName>
</protein>
<dbReference type="AlphaFoldDB" id="A0A443PTL7"/>
<dbReference type="InterPro" id="IPR001509">
    <property type="entry name" value="Epimerase_deHydtase"/>
</dbReference>
<reference evidence="5 6" key="1">
    <citation type="journal article" date="2019" name="Nat. Plants">
        <title>Stout camphor tree genome fills gaps in understanding of flowering plant genome evolution.</title>
        <authorList>
            <person name="Chaw S.M."/>
            <person name="Liu Y.C."/>
            <person name="Wu Y.W."/>
            <person name="Wang H.Y."/>
            <person name="Lin C.I."/>
            <person name="Wu C.S."/>
            <person name="Ke H.M."/>
            <person name="Chang L.Y."/>
            <person name="Hsu C.Y."/>
            <person name="Yang H.T."/>
            <person name="Sudianto E."/>
            <person name="Hsu M.H."/>
            <person name="Wu K.P."/>
            <person name="Wang L.N."/>
            <person name="Leebens-Mack J.H."/>
            <person name="Tsai I.J."/>
        </authorList>
    </citation>
    <scope>NUCLEOTIDE SEQUENCE [LARGE SCALE GENOMIC DNA]</scope>
    <source>
        <strain evidence="6">cv. Chaw 1501</strain>
        <tissue evidence="5">Young leaves</tissue>
    </source>
</reference>
<evidence type="ECO:0000256" key="3">
    <source>
        <dbReference type="ARBA" id="ARBA00023235"/>
    </source>
</evidence>
<dbReference type="EMBL" id="QPKB01000010">
    <property type="protein sequence ID" value="RWR94083.1"/>
    <property type="molecule type" value="Genomic_DNA"/>
</dbReference>
<evidence type="ECO:0000256" key="1">
    <source>
        <dbReference type="ARBA" id="ARBA00007637"/>
    </source>
</evidence>
<evidence type="ECO:0000313" key="5">
    <source>
        <dbReference type="EMBL" id="RWR94083.1"/>
    </source>
</evidence>
<keyword evidence="3" id="KW-0413">Isomerase</keyword>
<keyword evidence="2" id="KW-0520">NAD</keyword>
<comment type="caution">
    <text evidence="5">The sequence shown here is derived from an EMBL/GenBank/DDBJ whole genome shotgun (WGS) entry which is preliminary data.</text>
</comment>
<dbReference type="Gene3D" id="3.40.50.720">
    <property type="entry name" value="NAD(P)-binding Rossmann-like Domain"/>
    <property type="match status" value="1"/>
</dbReference>
<comment type="similarity">
    <text evidence="1">Belongs to the NAD(P)-dependent epimerase/dehydratase family.</text>
</comment>
<dbReference type="CDD" id="cd05266">
    <property type="entry name" value="SDR_a4"/>
    <property type="match status" value="1"/>
</dbReference>
<feature type="domain" description="NAD-dependent epimerase/dehydratase" evidence="4">
    <location>
        <begin position="153"/>
        <end position="270"/>
    </location>
</feature>
<evidence type="ECO:0000259" key="4">
    <source>
        <dbReference type="Pfam" id="PF01370"/>
    </source>
</evidence>
<dbReference type="Pfam" id="PF01370">
    <property type="entry name" value="Epimerase"/>
    <property type="match status" value="1"/>
</dbReference>
<accession>A0A443PTL7</accession>
<dbReference type="STRING" id="337451.A0A443PTL7"/>
<dbReference type="InterPro" id="IPR036291">
    <property type="entry name" value="NAD(P)-bd_dom_sf"/>
</dbReference>
<organism evidence="5 6">
    <name type="scientific">Cinnamomum micranthum f. kanehirae</name>
    <dbReference type="NCBI Taxonomy" id="337451"/>
    <lineage>
        <taxon>Eukaryota</taxon>
        <taxon>Viridiplantae</taxon>
        <taxon>Streptophyta</taxon>
        <taxon>Embryophyta</taxon>
        <taxon>Tracheophyta</taxon>
        <taxon>Spermatophyta</taxon>
        <taxon>Magnoliopsida</taxon>
        <taxon>Magnoliidae</taxon>
        <taxon>Laurales</taxon>
        <taxon>Lauraceae</taxon>
        <taxon>Cinnamomum</taxon>
    </lineage>
</organism>
<evidence type="ECO:0000256" key="2">
    <source>
        <dbReference type="ARBA" id="ARBA00023027"/>
    </source>
</evidence>
<sequence>METYLVAGRFPTKSLRSSPRCSALSNSRNASLFHGTVCDFQPEMEKKTLNLNRMFIFGMGFVGQYFAHELKRHGWEISGTCTTVAKKMKLEEMGFDPILFNASDPELRSLNPLQGSSHLLISIPPIDGLGDPVLSLHQDIIRRILGNGNVQWMGYLSSTSVYGDCGGAWVEEDYPINATSERAKARLAAEKGWLDLGNDLDIPAYVFRLGGIYGPGRSALDTTIKHETLSKSQKMRESRNYTSRVHVADICQALIASMVLPSSSSGVYNVVDDNPAPRAEVFAFAQTLIQERWSGHVMECSSLDRSDVTIEEENVKTGKRVSNARLKQELGVTLLHPTYRSGLQSIAETMNNPFQ</sequence>
<evidence type="ECO:0000313" key="6">
    <source>
        <dbReference type="Proteomes" id="UP000283530"/>
    </source>
</evidence>
<keyword evidence="6" id="KW-1185">Reference proteome</keyword>
<dbReference type="GO" id="GO:0016853">
    <property type="term" value="F:isomerase activity"/>
    <property type="evidence" value="ECO:0007669"/>
    <property type="project" value="UniProtKB-KW"/>
</dbReference>
<name>A0A443PTL7_9MAGN</name>